<proteinExistence type="predicted"/>
<evidence type="ECO:0000256" key="2">
    <source>
        <dbReference type="ARBA" id="ARBA00022679"/>
    </source>
</evidence>
<accession>A0A5J4RY68</accession>
<organism evidence="4">
    <name type="scientific">termite gut metagenome</name>
    <dbReference type="NCBI Taxonomy" id="433724"/>
    <lineage>
        <taxon>unclassified sequences</taxon>
        <taxon>metagenomes</taxon>
        <taxon>organismal metagenomes</taxon>
    </lineage>
</organism>
<comment type="caution">
    <text evidence="4">The sequence shown here is derived from an EMBL/GenBank/DDBJ whole genome shotgun (WGS) entry which is preliminary data.</text>
</comment>
<dbReference type="EMBL" id="SNRY01000590">
    <property type="protein sequence ID" value="KAA6338764.1"/>
    <property type="molecule type" value="Genomic_DNA"/>
</dbReference>
<dbReference type="PANTHER" id="PTHR22916:SF51">
    <property type="entry name" value="GLYCOSYLTRANSFERASE EPSH-RELATED"/>
    <property type="match status" value="1"/>
</dbReference>
<dbReference type="SUPFAM" id="SSF53448">
    <property type="entry name" value="Nucleotide-diphospho-sugar transferases"/>
    <property type="match status" value="1"/>
</dbReference>
<keyword evidence="1" id="KW-0328">Glycosyltransferase</keyword>
<dbReference type="InterPro" id="IPR001173">
    <property type="entry name" value="Glyco_trans_2-like"/>
</dbReference>
<dbReference type="GO" id="GO:0016757">
    <property type="term" value="F:glycosyltransferase activity"/>
    <property type="evidence" value="ECO:0007669"/>
    <property type="project" value="UniProtKB-KW"/>
</dbReference>
<reference evidence="4" key="1">
    <citation type="submission" date="2019-03" db="EMBL/GenBank/DDBJ databases">
        <title>Single cell metagenomics reveals metabolic interactions within the superorganism composed of flagellate Streblomastix strix and complex community of Bacteroidetes bacteria on its surface.</title>
        <authorList>
            <person name="Treitli S.C."/>
            <person name="Kolisko M."/>
            <person name="Husnik F."/>
            <person name="Keeling P."/>
            <person name="Hampl V."/>
        </authorList>
    </citation>
    <scope>NUCLEOTIDE SEQUENCE</scope>
    <source>
        <strain evidence="4">STM</strain>
    </source>
</reference>
<evidence type="ECO:0000313" key="4">
    <source>
        <dbReference type="EMBL" id="KAA6338764.1"/>
    </source>
</evidence>
<keyword evidence="2" id="KW-0808">Transferase</keyword>
<sequence>MYKITLSMPVYNVEKYVERALLSALNQTFESIEYLIVDDKGTDNSMDVVRKLIANHPREKDVRIIDHGVNQGLGAARNSAIKEAKGEYLYCMDSDDEITKNCCKTLLTPKNSL</sequence>
<dbReference type="InterPro" id="IPR029044">
    <property type="entry name" value="Nucleotide-diphossugar_trans"/>
</dbReference>
<dbReference type="AlphaFoldDB" id="A0A5J4RY68"/>
<dbReference type="Pfam" id="PF00535">
    <property type="entry name" value="Glycos_transf_2"/>
    <property type="match status" value="1"/>
</dbReference>
<name>A0A5J4RY68_9ZZZZ</name>
<dbReference type="CDD" id="cd00761">
    <property type="entry name" value="Glyco_tranf_GTA_type"/>
    <property type="match status" value="1"/>
</dbReference>
<dbReference type="Gene3D" id="3.90.550.10">
    <property type="entry name" value="Spore Coat Polysaccharide Biosynthesis Protein SpsA, Chain A"/>
    <property type="match status" value="1"/>
</dbReference>
<gene>
    <name evidence="4" type="ORF">EZS27_013263</name>
</gene>
<evidence type="ECO:0000256" key="1">
    <source>
        <dbReference type="ARBA" id="ARBA00022676"/>
    </source>
</evidence>
<feature type="domain" description="Glycosyltransferase 2-like" evidence="3">
    <location>
        <begin position="8"/>
        <end position="108"/>
    </location>
</feature>
<protein>
    <submittedName>
        <fullName evidence="4">Chondroitin synthase</fullName>
    </submittedName>
</protein>
<dbReference type="PANTHER" id="PTHR22916">
    <property type="entry name" value="GLYCOSYLTRANSFERASE"/>
    <property type="match status" value="1"/>
</dbReference>
<evidence type="ECO:0000259" key="3">
    <source>
        <dbReference type="Pfam" id="PF00535"/>
    </source>
</evidence>